<accession>A0ABY3TBR6</accession>
<name>A0ABY3TBR6_9CAUD</name>
<organism evidence="1 2">
    <name type="scientific">Escherichia phage RP3</name>
    <dbReference type="NCBI Taxonomy" id="2867296"/>
    <lineage>
        <taxon>Viruses</taxon>
        <taxon>Duplodnaviria</taxon>
        <taxon>Heunggongvirae</taxon>
        <taxon>Uroviricota</taxon>
        <taxon>Caudoviricetes</taxon>
        <taxon>Andersonviridae</taxon>
        <taxon>Ounavirinae</taxon>
        <taxon>Felixounavirus</taxon>
        <taxon>Felixounavirus RP3</taxon>
    </lineage>
</organism>
<sequence length="39" mass="4798">MGLDRLTSPFLLDVRHGREYYWVVHRFCLTRVLFRAFLL</sequence>
<dbReference type="Proteomes" id="UP001239668">
    <property type="component" value="Segment"/>
</dbReference>
<keyword evidence="2" id="KW-1185">Reference proteome</keyword>
<proteinExistence type="predicted"/>
<reference evidence="1 2" key="1">
    <citation type="submission" date="2021-08" db="EMBL/GenBank/DDBJ databases">
        <title>Characterization of phages by metagenomic analysis of hospital wastewater samples.</title>
        <authorList>
            <person name="Salih H."/>
            <person name="Karaynir A."/>
            <person name="Yalcin M."/>
            <person name="Oryasin E."/>
            <person name="Holyavkin C."/>
            <person name="Bozdogan B."/>
        </authorList>
    </citation>
    <scope>NUCLEOTIDE SEQUENCE [LARGE SCALE GENOMIC DNA]</scope>
</reference>
<protein>
    <submittedName>
        <fullName evidence="1">Uncharacterized protein</fullName>
    </submittedName>
</protein>
<dbReference type="EMBL" id="MZ956763">
    <property type="protein sequence ID" value="UKH47846.1"/>
    <property type="molecule type" value="Genomic_DNA"/>
</dbReference>
<evidence type="ECO:0000313" key="2">
    <source>
        <dbReference type="Proteomes" id="UP001239668"/>
    </source>
</evidence>
<evidence type="ECO:0000313" key="1">
    <source>
        <dbReference type="EMBL" id="UKH47846.1"/>
    </source>
</evidence>